<evidence type="ECO:0000256" key="5">
    <source>
        <dbReference type="ARBA" id="ARBA00023014"/>
    </source>
</evidence>
<dbReference type="InterPro" id="IPR039650">
    <property type="entry name" value="HdrA-like"/>
</dbReference>
<keyword evidence="4" id="KW-0408">Iron</keyword>
<keyword evidence="2" id="KW-0479">Metal-binding</keyword>
<keyword evidence="1" id="KW-0004">4Fe-4S</keyword>
<dbReference type="Proteomes" id="UP001209803">
    <property type="component" value="Chromosome"/>
</dbReference>
<reference evidence="6 7" key="1">
    <citation type="submission" date="2023-03" db="EMBL/GenBank/DDBJ databases">
        <title>Roseibium porphyridii sp. nov. and Roseibium rhodosorbium sp. nov. isolated from marine algae, Porphyridium cruentum and Rhodosorus marinus, respectively.</title>
        <authorList>
            <person name="Lee M.W."/>
            <person name="Choi B.J."/>
            <person name="Lee J.K."/>
            <person name="Choi D.G."/>
            <person name="Baek J.H."/>
            <person name="Bayburt H."/>
            <person name="Kim J.M."/>
            <person name="Han D.M."/>
            <person name="Kim K.H."/>
            <person name="Jeon C.O."/>
        </authorList>
    </citation>
    <scope>NUCLEOTIDE SEQUENCE [LARGE SCALE GENOMIC DNA]</scope>
    <source>
        <strain evidence="6 7">KMA01</strain>
    </source>
</reference>
<keyword evidence="7" id="KW-1185">Reference proteome</keyword>
<evidence type="ECO:0000256" key="1">
    <source>
        <dbReference type="ARBA" id="ARBA00022485"/>
    </source>
</evidence>
<gene>
    <name evidence="6" type="ORF">K1718_02145</name>
</gene>
<dbReference type="RefSeq" id="WP_285806056.1">
    <property type="nucleotide sequence ID" value="NZ_CP120863.1"/>
</dbReference>
<dbReference type="InterPro" id="IPR036188">
    <property type="entry name" value="FAD/NAD-bd_sf"/>
</dbReference>
<name>A0ABY8F4L3_9HYPH</name>
<evidence type="ECO:0000256" key="4">
    <source>
        <dbReference type="ARBA" id="ARBA00023004"/>
    </source>
</evidence>
<evidence type="ECO:0000256" key="2">
    <source>
        <dbReference type="ARBA" id="ARBA00022723"/>
    </source>
</evidence>
<protein>
    <submittedName>
        <fullName evidence="6">FAD-dependent oxidoreductase</fullName>
    </submittedName>
</protein>
<keyword evidence="5" id="KW-0411">Iron-sulfur</keyword>
<sequence length="441" mass="46984">MGDTRSPGDLSTDVLVIGGGTAGFGAAVAAGRQGLSVSLIESSNKIGGVMAFCPGMPWGAAYPCGVSIGGLMEELANRLFEMDPPAAEKRPCTLENFGHEIQYDHDIATLTMFEMLEEAGVDVHLNTTALAPRMVSQKIAAVECFNRHGGYTIVAGIVIDCSGDGDISAKAGVPYALGDRQGNMMGVTLTFQMIGVDQDAVFAEGDPYFERFAARGIAEGRLHEDLAKLYLMRGFHADTVFCNSVVIRGVDGTDAGAVNRATLEGRRRCRQLAQFLREDVPGFESARLMYLGPTVGVRETRKLEGQYRVTGDDLANATKFLDGVVCCDNPVDDVMRGNGAMTHDAVVGEGAYYTIPFRSLVPKNIENLMFAGRIVSADAVAFASVRGMPQCVAMGQAAGTAAAMALRNEQTIQEIDSDDLIAALKEQGVNGLRGERLKDNC</sequence>
<dbReference type="PANTHER" id="PTHR43498:SF1">
    <property type="entry name" value="COB--COM HETERODISULFIDE REDUCTASE IRON-SULFUR SUBUNIT A"/>
    <property type="match status" value="1"/>
</dbReference>
<dbReference type="Pfam" id="PF12831">
    <property type="entry name" value="FAD_oxidored"/>
    <property type="match status" value="1"/>
</dbReference>
<accession>A0ABY8F4L3</accession>
<dbReference type="Gene3D" id="3.50.50.60">
    <property type="entry name" value="FAD/NAD(P)-binding domain"/>
    <property type="match status" value="1"/>
</dbReference>
<evidence type="ECO:0000256" key="3">
    <source>
        <dbReference type="ARBA" id="ARBA00023002"/>
    </source>
</evidence>
<dbReference type="EMBL" id="CP120863">
    <property type="protein sequence ID" value="WFE90171.1"/>
    <property type="molecule type" value="Genomic_DNA"/>
</dbReference>
<dbReference type="SUPFAM" id="SSF51905">
    <property type="entry name" value="FAD/NAD(P)-binding domain"/>
    <property type="match status" value="1"/>
</dbReference>
<dbReference type="PANTHER" id="PTHR43498">
    <property type="entry name" value="FERREDOXIN:COB-COM HETERODISULFIDE REDUCTASE SUBUNIT A"/>
    <property type="match status" value="1"/>
</dbReference>
<organism evidence="6 7">
    <name type="scientific">Roseibium porphyridii</name>
    <dbReference type="NCBI Taxonomy" id="2866279"/>
    <lineage>
        <taxon>Bacteria</taxon>
        <taxon>Pseudomonadati</taxon>
        <taxon>Pseudomonadota</taxon>
        <taxon>Alphaproteobacteria</taxon>
        <taxon>Hyphomicrobiales</taxon>
        <taxon>Stappiaceae</taxon>
        <taxon>Roseibium</taxon>
    </lineage>
</organism>
<proteinExistence type="predicted"/>
<evidence type="ECO:0000313" key="6">
    <source>
        <dbReference type="EMBL" id="WFE90171.1"/>
    </source>
</evidence>
<keyword evidence="3" id="KW-0560">Oxidoreductase</keyword>
<evidence type="ECO:0000313" key="7">
    <source>
        <dbReference type="Proteomes" id="UP001209803"/>
    </source>
</evidence>